<keyword evidence="2" id="KW-0732">Signal</keyword>
<dbReference type="Proteomes" id="UP001499863">
    <property type="component" value="Unassembled WGS sequence"/>
</dbReference>
<name>A0ABN1XXK1_9ACTN</name>
<reference evidence="3 4" key="1">
    <citation type="journal article" date="2019" name="Int. J. Syst. Evol. Microbiol.">
        <title>The Global Catalogue of Microorganisms (GCM) 10K type strain sequencing project: providing services to taxonomists for standard genome sequencing and annotation.</title>
        <authorList>
            <consortium name="The Broad Institute Genomics Platform"/>
            <consortium name="The Broad Institute Genome Sequencing Center for Infectious Disease"/>
            <person name="Wu L."/>
            <person name="Ma J."/>
        </authorList>
    </citation>
    <scope>NUCLEOTIDE SEQUENCE [LARGE SCALE GENOMIC DNA]</scope>
    <source>
        <strain evidence="3 4">JCM 12393</strain>
    </source>
</reference>
<accession>A0ABN1XXK1</accession>
<protein>
    <submittedName>
        <fullName evidence="3">Uncharacterized protein</fullName>
    </submittedName>
</protein>
<dbReference type="EMBL" id="BAAAKJ010000122">
    <property type="protein sequence ID" value="GAA1392360.1"/>
    <property type="molecule type" value="Genomic_DNA"/>
</dbReference>
<sequence length="256" mass="24652">MRTRTRTRFLAGTALAAGILTSVAGPAFAALTSPEANAYVVSADAFGSLAAVPPTPNSTYPPGGTATLIGLSAGPFATDSTLTATTAGDPTAGTSSASATVDSIGVNFGPVGSATLTGVNATCTATPSGATGSGTIAGGTVTLPFPLPPVNLQANAPVNTTVSIPGIGQAVLNEQSTDADGVLTVNAVHFILLPELNGADLIIGHAQCGGAVPATPVPMINAQVASATGAAALAAGLGFVYLRRRDSGNAATPAAG</sequence>
<dbReference type="RefSeq" id="WP_344332898.1">
    <property type="nucleotide sequence ID" value="NZ_BAAAKJ010000122.1"/>
</dbReference>
<keyword evidence="4" id="KW-1185">Reference proteome</keyword>
<evidence type="ECO:0000313" key="3">
    <source>
        <dbReference type="EMBL" id="GAA1392360.1"/>
    </source>
</evidence>
<feature type="signal peptide" evidence="2">
    <location>
        <begin position="1"/>
        <end position="29"/>
    </location>
</feature>
<dbReference type="PROSITE" id="PS51318">
    <property type="entry name" value="TAT"/>
    <property type="match status" value="1"/>
</dbReference>
<comment type="caution">
    <text evidence="3">The sequence shown here is derived from an EMBL/GenBank/DDBJ whole genome shotgun (WGS) entry which is preliminary data.</text>
</comment>
<keyword evidence="1" id="KW-0812">Transmembrane</keyword>
<keyword evidence="1" id="KW-1133">Transmembrane helix</keyword>
<dbReference type="NCBIfam" id="NF040603">
    <property type="entry name" value="choice_anch_P"/>
    <property type="match status" value="1"/>
</dbReference>
<keyword evidence="1" id="KW-0472">Membrane</keyword>
<evidence type="ECO:0000256" key="2">
    <source>
        <dbReference type="SAM" id="SignalP"/>
    </source>
</evidence>
<evidence type="ECO:0000313" key="4">
    <source>
        <dbReference type="Proteomes" id="UP001499863"/>
    </source>
</evidence>
<feature type="chain" id="PRO_5045194409" evidence="2">
    <location>
        <begin position="30"/>
        <end position="256"/>
    </location>
</feature>
<organism evidence="3 4">
    <name type="scientific">Kitasatospora putterlickiae</name>
    <dbReference type="NCBI Taxonomy" id="221725"/>
    <lineage>
        <taxon>Bacteria</taxon>
        <taxon>Bacillati</taxon>
        <taxon>Actinomycetota</taxon>
        <taxon>Actinomycetes</taxon>
        <taxon>Kitasatosporales</taxon>
        <taxon>Streptomycetaceae</taxon>
        <taxon>Kitasatospora</taxon>
    </lineage>
</organism>
<gene>
    <name evidence="3" type="ORF">GCM10009639_23830</name>
</gene>
<feature type="transmembrane region" description="Helical" evidence="1">
    <location>
        <begin position="224"/>
        <end position="242"/>
    </location>
</feature>
<evidence type="ECO:0000256" key="1">
    <source>
        <dbReference type="SAM" id="Phobius"/>
    </source>
</evidence>
<dbReference type="InterPro" id="IPR006311">
    <property type="entry name" value="TAT_signal"/>
</dbReference>
<proteinExistence type="predicted"/>